<reference evidence="11 12" key="1">
    <citation type="submission" date="2019-07" db="EMBL/GenBank/DDBJ databases">
        <title>De Novo Assembly of kiwifruit Actinidia rufa.</title>
        <authorList>
            <person name="Sugita-Konishi S."/>
            <person name="Sato K."/>
            <person name="Mori E."/>
            <person name="Abe Y."/>
            <person name="Kisaki G."/>
            <person name="Hamano K."/>
            <person name="Suezawa K."/>
            <person name="Otani M."/>
            <person name="Fukuda T."/>
            <person name="Manabe T."/>
            <person name="Gomi K."/>
            <person name="Tabuchi M."/>
            <person name="Akimitsu K."/>
            <person name="Kataoka I."/>
        </authorList>
    </citation>
    <scope>NUCLEOTIDE SEQUENCE [LARGE SCALE GENOMIC DNA]</scope>
    <source>
        <strain evidence="12">cv. Fuchu</strain>
    </source>
</reference>
<dbReference type="AlphaFoldDB" id="A0A7J0EF09"/>
<evidence type="ECO:0000313" key="12">
    <source>
        <dbReference type="Proteomes" id="UP000585474"/>
    </source>
</evidence>
<feature type="domain" description="C2H2-type" evidence="10">
    <location>
        <begin position="33"/>
        <end position="60"/>
    </location>
</feature>
<feature type="compositionally biased region" description="Polar residues" evidence="9">
    <location>
        <begin position="1"/>
        <end position="11"/>
    </location>
</feature>
<evidence type="ECO:0000256" key="2">
    <source>
        <dbReference type="ARBA" id="ARBA00022723"/>
    </source>
</evidence>
<comment type="caution">
    <text evidence="11">The sequence shown here is derived from an EMBL/GenBank/DDBJ whole genome shotgun (WGS) entry which is preliminary data.</text>
</comment>
<dbReference type="Proteomes" id="UP000585474">
    <property type="component" value="Unassembled WGS sequence"/>
</dbReference>
<dbReference type="Gene3D" id="3.30.160.60">
    <property type="entry name" value="Classic Zinc Finger"/>
    <property type="match status" value="1"/>
</dbReference>
<keyword evidence="2" id="KW-0479">Metal-binding</keyword>
<evidence type="ECO:0000256" key="8">
    <source>
        <dbReference type="PROSITE-ProRule" id="PRU00042"/>
    </source>
</evidence>
<keyword evidence="6" id="KW-0804">Transcription</keyword>
<dbReference type="GO" id="GO:0005634">
    <property type="term" value="C:nucleus"/>
    <property type="evidence" value="ECO:0007669"/>
    <property type="project" value="UniProtKB-SubCell"/>
</dbReference>
<keyword evidence="3 8" id="KW-0863">Zinc-finger</keyword>
<dbReference type="Pfam" id="PF13912">
    <property type="entry name" value="zf-C2H2_6"/>
    <property type="match status" value="1"/>
</dbReference>
<name>A0A7J0EF09_9ERIC</name>
<dbReference type="OrthoDB" id="780709at2759"/>
<organism evidence="11 12">
    <name type="scientific">Actinidia rufa</name>
    <dbReference type="NCBI Taxonomy" id="165716"/>
    <lineage>
        <taxon>Eukaryota</taxon>
        <taxon>Viridiplantae</taxon>
        <taxon>Streptophyta</taxon>
        <taxon>Embryophyta</taxon>
        <taxon>Tracheophyta</taxon>
        <taxon>Spermatophyta</taxon>
        <taxon>Magnoliopsida</taxon>
        <taxon>eudicotyledons</taxon>
        <taxon>Gunneridae</taxon>
        <taxon>Pentapetalae</taxon>
        <taxon>asterids</taxon>
        <taxon>Ericales</taxon>
        <taxon>Actinidiaceae</taxon>
        <taxon>Actinidia</taxon>
    </lineage>
</organism>
<feature type="region of interest" description="Disordered" evidence="9">
    <location>
        <begin position="136"/>
        <end position="159"/>
    </location>
</feature>
<evidence type="ECO:0000256" key="4">
    <source>
        <dbReference type="ARBA" id="ARBA00022833"/>
    </source>
</evidence>
<evidence type="ECO:0000259" key="10">
    <source>
        <dbReference type="PROSITE" id="PS50157"/>
    </source>
</evidence>
<dbReference type="PROSITE" id="PS50157">
    <property type="entry name" value="ZINC_FINGER_C2H2_2"/>
    <property type="match status" value="1"/>
</dbReference>
<evidence type="ECO:0000256" key="9">
    <source>
        <dbReference type="SAM" id="MobiDB-lite"/>
    </source>
</evidence>
<evidence type="ECO:0000256" key="6">
    <source>
        <dbReference type="ARBA" id="ARBA00023163"/>
    </source>
</evidence>
<comment type="subcellular location">
    <subcellularLocation>
        <location evidence="1">Nucleus</location>
    </subcellularLocation>
</comment>
<protein>
    <submittedName>
        <fullName evidence="11">C2H2 and C2HC zinc fingers superfamily protein</fullName>
    </submittedName>
</protein>
<dbReference type="EMBL" id="BJWL01000003">
    <property type="protein sequence ID" value="GFY84960.1"/>
    <property type="molecule type" value="Genomic_DNA"/>
</dbReference>
<dbReference type="PROSITE" id="PS00028">
    <property type="entry name" value="ZINC_FINGER_C2H2_1"/>
    <property type="match status" value="1"/>
</dbReference>
<accession>A0A7J0EF09</accession>
<keyword evidence="4" id="KW-0862">Zinc</keyword>
<feature type="region of interest" description="Disordered" evidence="9">
    <location>
        <begin position="1"/>
        <end position="25"/>
    </location>
</feature>
<keyword evidence="5" id="KW-0805">Transcription regulation</keyword>
<keyword evidence="12" id="KW-1185">Reference proteome</keyword>
<dbReference type="PANTHER" id="PTHR45801">
    <property type="entry name" value="OS07G0101800 PROTEIN"/>
    <property type="match status" value="1"/>
</dbReference>
<sequence>MDSTKQGCSETSSDENDRLEKGTGNNSGTVRSYLCTYCKRGFTNAQALGGHMNIHRKDKAKAKKNSEASSMSHKANQEDYMACKLLFAPMNYPFYFSAPNPSFPCHPSHFSADAEISGPPGENLRLMIGPPIVEDCEDRGERRKGSEVDLELRLGHNPP</sequence>
<feature type="compositionally biased region" description="Basic and acidic residues" evidence="9">
    <location>
        <begin position="139"/>
        <end position="159"/>
    </location>
</feature>
<dbReference type="InterPro" id="IPR013087">
    <property type="entry name" value="Znf_C2H2_type"/>
</dbReference>
<keyword evidence="7" id="KW-0539">Nucleus</keyword>
<dbReference type="InterPro" id="IPR052426">
    <property type="entry name" value="Plant_dev_regulator"/>
</dbReference>
<evidence type="ECO:0000256" key="5">
    <source>
        <dbReference type="ARBA" id="ARBA00023015"/>
    </source>
</evidence>
<evidence type="ECO:0000256" key="1">
    <source>
        <dbReference type="ARBA" id="ARBA00004123"/>
    </source>
</evidence>
<proteinExistence type="predicted"/>
<dbReference type="GO" id="GO:0008270">
    <property type="term" value="F:zinc ion binding"/>
    <property type="evidence" value="ECO:0007669"/>
    <property type="project" value="UniProtKB-KW"/>
</dbReference>
<dbReference type="InterPro" id="IPR036236">
    <property type="entry name" value="Znf_C2H2_sf"/>
</dbReference>
<evidence type="ECO:0000256" key="3">
    <source>
        <dbReference type="ARBA" id="ARBA00022771"/>
    </source>
</evidence>
<dbReference type="SUPFAM" id="SSF57667">
    <property type="entry name" value="beta-beta-alpha zinc fingers"/>
    <property type="match status" value="1"/>
</dbReference>
<gene>
    <name evidence="11" type="ORF">Acr_03g0017340</name>
</gene>
<evidence type="ECO:0000313" key="11">
    <source>
        <dbReference type="EMBL" id="GFY84960.1"/>
    </source>
</evidence>
<dbReference type="PANTHER" id="PTHR45801:SF111">
    <property type="entry name" value="C2H2 AND C2HC ZINC FINGERS SUPERFAMILY PROTEIN"/>
    <property type="match status" value="1"/>
</dbReference>
<evidence type="ECO:0000256" key="7">
    <source>
        <dbReference type="ARBA" id="ARBA00023242"/>
    </source>
</evidence>